<dbReference type="Proteomes" id="UP000775213">
    <property type="component" value="Unassembled WGS sequence"/>
</dbReference>
<dbReference type="Gene3D" id="3.10.20.90">
    <property type="entry name" value="Phosphatidylinositol 3-kinase Catalytic Subunit, Chain A, domain 1"/>
    <property type="match status" value="1"/>
</dbReference>
<feature type="domain" description="Ubiquitin-like" evidence="1">
    <location>
        <begin position="14"/>
        <end position="78"/>
    </location>
</feature>
<dbReference type="AlphaFoldDB" id="A0AAV7HL61"/>
<gene>
    <name evidence="2" type="ORF">IEQ34_002097</name>
</gene>
<evidence type="ECO:0000259" key="1">
    <source>
        <dbReference type="PROSITE" id="PS50053"/>
    </source>
</evidence>
<evidence type="ECO:0000313" key="3">
    <source>
        <dbReference type="Proteomes" id="UP000775213"/>
    </source>
</evidence>
<dbReference type="InterPro" id="IPR000626">
    <property type="entry name" value="Ubiquitin-like_dom"/>
</dbReference>
<protein>
    <recommendedName>
        <fullName evidence="1">Ubiquitin-like domain-containing protein</fullName>
    </recommendedName>
</protein>
<evidence type="ECO:0000313" key="2">
    <source>
        <dbReference type="EMBL" id="KAH0468865.1"/>
    </source>
</evidence>
<comment type="caution">
    <text evidence="2">The sequence shown here is derived from an EMBL/GenBank/DDBJ whole genome shotgun (WGS) entry which is preliminary data.</text>
</comment>
<dbReference type="InterPro" id="IPR022617">
    <property type="entry name" value="Rad60/SUMO-like_dom"/>
</dbReference>
<dbReference type="SUPFAM" id="SSF54236">
    <property type="entry name" value="Ubiquitin-like"/>
    <property type="match status" value="1"/>
</dbReference>
<sequence>MESTSSDQNKKPNEETTLHLKVKIQDGLKKLMNDYSNYHYFPVAFFFDGHQIREEDTPESLNMEDGDEIIALIQQTSG</sequence>
<dbReference type="EMBL" id="JAGFBR010000003">
    <property type="protein sequence ID" value="KAH0468865.1"/>
    <property type="molecule type" value="Genomic_DNA"/>
</dbReference>
<name>A0AAV7HL61_DENCH</name>
<reference evidence="2 3" key="1">
    <citation type="journal article" date="2021" name="Hortic Res">
        <title>Chromosome-scale assembly of the Dendrobium chrysotoxum genome enhances the understanding of orchid evolution.</title>
        <authorList>
            <person name="Zhang Y."/>
            <person name="Zhang G.Q."/>
            <person name="Zhang D."/>
            <person name="Liu X.D."/>
            <person name="Xu X.Y."/>
            <person name="Sun W.H."/>
            <person name="Yu X."/>
            <person name="Zhu X."/>
            <person name="Wang Z.W."/>
            <person name="Zhao X."/>
            <person name="Zhong W.Y."/>
            <person name="Chen H."/>
            <person name="Yin W.L."/>
            <person name="Huang T."/>
            <person name="Niu S.C."/>
            <person name="Liu Z.J."/>
        </authorList>
    </citation>
    <scope>NUCLEOTIDE SEQUENCE [LARGE SCALE GENOMIC DNA]</scope>
    <source>
        <strain evidence="2">Lindl</strain>
    </source>
</reference>
<organism evidence="2 3">
    <name type="scientific">Dendrobium chrysotoxum</name>
    <name type="common">Orchid</name>
    <dbReference type="NCBI Taxonomy" id="161865"/>
    <lineage>
        <taxon>Eukaryota</taxon>
        <taxon>Viridiplantae</taxon>
        <taxon>Streptophyta</taxon>
        <taxon>Embryophyta</taxon>
        <taxon>Tracheophyta</taxon>
        <taxon>Spermatophyta</taxon>
        <taxon>Magnoliopsida</taxon>
        <taxon>Liliopsida</taxon>
        <taxon>Asparagales</taxon>
        <taxon>Orchidaceae</taxon>
        <taxon>Epidendroideae</taxon>
        <taxon>Malaxideae</taxon>
        <taxon>Dendrobiinae</taxon>
        <taxon>Dendrobium</taxon>
    </lineage>
</organism>
<dbReference type="PROSITE" id="PS50053">
    <property type="entry name" value="UBIQUITIN_2"/>
    <property type="match status" value="1"/>
</dbReference>
<keyword evidence="3" id="KW-1185">Reference proteome</keyword>
<dbReference type="InterPro" id="IPR029071">
    <property type="entry name" value="Ubiquitin-like_domsf"/>
</dbReference>
<proteinExistence type="predicted"/>
<accession>A0AAV7HL61</accession>
<dbReference type="PANTHER" id="PTHR10562">
    <property type="entry name" value="SMALL UBIQUITIN-RELATED MODIFIER"/>
    <property type="match status" value="1"/>
</dbReference>
<dbReference type="Pfam" id="PF11976">
    <property type="entry name" value="Rad60-SLD"/>
    <property type="match status" value="1"/>
</dbReference>